<evidence type="ECO:0000313" key="1">
    <source>
        <dbReference type="EMBL" id="AWY08524.1"/>
    </source>
</evidence>
<evidence type="ECO:0000313" key="2">
    <source>
        <dbReference type="Proteomes" id="UP000251795"/>
    </source>
</evidence>
<proteinExistence type="predicted"/>
<dbReference type="EMBL" id="MH248138">
    <property type="protein sequence ID" value="AWY08524.1"/>
    <property type="molecule type" value="Genomic_DNA"/>
</dbReference>
<sequence length="149" mass="16987">MTTLSIADLKTPAAFTTNLTFGHMEELRANLERALNRPDLEVYVDCDAGYTLEEANTDGPDQLVGDHECINVHVRYAGMSFDESTAKGVWDILLQTPHEDNSMSEWSNSYIMYVTDENLDALEEVTVENGNPRMYETFVDRINYWLPKL</sequence>
<accession>A0A2Z4QF25</accession>
<keyword evidence="2" id="KW-1185">Reference proteome</keyword>
<reference evidence="1 2" key="1">
    <citation type="submission" date="2018-04" db="EMBL/GenBank/DDBJ databases">
        <authorList>
            <person name="Go L.Y."/>
            <person name="Mitchell J.A."/>
        </authorList>
    </citation>
    <scope>NUCLEOTIDE SEQUENCE [LARGE SCALE GENOMIC DNA]</scope>
</reference>
<organism evidence="1 2">
    <name type="scientific">Erwinia phage vB_EamM_Alexandra</name>
    <dbReference type="NCBI Taxonomy" id="2201424"/>
    <lineage>
        <taxon>Viruses</taxon>
        <taxon>Duplodnaviria</taxon>
        <taxon>Heunggongvirae</taxon>
        <taxon>Uroviricota</taxon>
        <taxon>Caudoviricetes</taxon>
        <taxon>Alexandravirus</taxon>
        <taxon>Alexandravirus alexandra</taxon>
    </lineage>
</organism>
<gene>
    <name evidence="1" type="ORF">Alexandra_267</name>
</gene>
<name>A0A2Z4QF25_9CAUD</name>
<dbReference type="Proteomes" id="UP000251795">
    <property type="component" value="Segment"/>
</dbReference>
<protein>
    <submittedName>
        <fullName evidence="1">Uncharacterized protein</fullName>
    </submittedName>
</protein>